<dbReference type="GO" id="GO:0005975">
    <property type="term" value="P:carbohydrate metabolic process"/>
    <property type="evidence" value="ECO:0007669"/>
    <property type="project" value="InterPro"/>
</dbReference>
<dbReference type="InterPro" id="IPR011060">
    <property type="entry name" value="RibuloseP-bd_barrel"/>
</dbReference>
<dbReference type="Proteomes" id="UP000732377">
    <property type="component" value="Unassembled WGS sequence"/>
</dbReference>
<dbReference type="Pfam" id="PF00834">
    <property type="entry name" value="Ribul_P_3_epim"/>
    <property type="match status" value="1"/>
</dbReference>
<dbReference type="AlphaFoldDB" id="A0A953I790"/>
<sequence>MPVLLCPSMMCAHFGNLDREVAELEAAGIDMFHLDVMDGRFVPNFGMGLQDIEFITAHAQKPADVHLMIEDPGNYVEKFAKLGIKVIYTHPEADYHPARTLLKIADAGAAPGIAINPGTAVETVEPLLHLAQYVLVMTVNPGFAGQPYLSFVDEKIDRLVELKARYGYRIVIDGACTAAVVERLAPRGVDGFVLGTKGLFGRGKPYAEVIAELRSLSGDRQG</sequence>
<dbReference type="PANTHER" id="PTHR11749">
    <property type="entry name" value="RIBULOSE-5-PHOSPHATE-3-EPIMERASE"/>
    <property type="match status" value="1"/>
</dbReference>
<dbReference type="RefSeq" id="WP_337957476.1">
    <property type="nucleotide sequence ID" value="NZ_PIUK01000018.1"/>
</dbReference>
<dbReference type="GO" id="GO:0046872">
    <property type="term" value="F:metal ion binding"/>
    <property type="evidence" value="ECO:0007669"/>
    <property type="project" value="UniProtKB-KW"/>
</dbReference>
<dbReference type="CDD" id="cd00429">
    <property type="entry name" value="RPE"/>
    <property type="match status" value="1"/>
</dbReference>
<evidence type="ECO:0000313" key="3">
    <source>
        <dbReference type="EMBL" id="MBY6275249.1"/>
    </source>
</evidence>
<name>A0A953I790_SYMTR</name>
<keyword evidence="1" id="KW-0479">Metal-binding</keyword>
<protein>
    <submittedName>
        <fullName evidence="3">Ribulose phosphate epimerase</fullName>
    </submittedName>
</protein>
<evidence type="ECO:0000313" key="4">
    <source>
        <dbReference type="Proteomes" id="UP000732377"/>
    </source>
</evidence>
<gene>
    <name evidence="3" type="ORF">CWE10_03385</name>
</gene>
<proteinExistence type="predicted"/>
<keyword evidence="2" id="KW-0413">Isomerase</keyword>
<accession>A0A953I790</accession>
<dbReference type="InterPro" id="IPR013785">
    <property type="entry name" value="Aldolase_TIM"/>
</dbReference>
<comment type="caution">
    <text evidence="3">The sequence shown here is derived from an EMBL/GenBank/DDBJ whole genome shotgun (WGS) entry which is preliminary data.</text>
</comment>
<evidence type="ECO:0000256" key="2">
    <source>
        <dbReference type="ARBA" id="ARBA00023235"/>
    </source>
</evidence>
<dbReference type="SUPFAM" id="SSF51366">
    <property type="entry name" value="Ribulose-phoshate binding barrel"/>
    <property type="match status" value="1"/>
</dbReference>
<reference evidence="3" key="1">
    <citation type="submission" date="2017-11" db="EMBL/GenBank/DDBJ databases">
        <title>Three new genomes from thermophilic consortium.</title>
        <authorList>
            <person name="Quaggio R."/>
            <person name="Amgarten D."/>
            <person name="Setubal J.C."/>
        </authorList>
    </citation>
    <scope>NUCLEOTIDE SEQUENCE</scope>
    <source>
        <strain evidence="3">ZCTH01-B2</strain>
    </source>
</reference>
<evidence type="ECO:0000256" key="1">
    <source>
        <dbReference type="ARBA" id="ARBA00022723"/>
    </source>
</evidence>
<dbReference type="Gene3D" id="3.20.20.70">
    <property type="entry name" value="Aldolase class I"/>
    <property type="match status" value="1"/>
</dbReference>
<organism evidence="3 4">
    <name type="scientific">Symbiobacterium thermophilum</name>
    <dbReference type="NCBI Taxonomy" id="2734"/>
    <lineage>
        <taxon>Bacteria</taxon>
        <taxon>Bacillati</taxon>
        <taxon>Bacillota</taxon>
        <taxon>Clostridia</taxon>
        <taxon>Eubacteriales</taxon>
        <taxon>Symbiobacteriaceae</taxon>
        <taxon>Symbiobacterium</taxon>
    </lineage>
</organism>
<dbReference type="EMBL" id="PIUK01000018">
    <property type="protein sequence ID" value="MBY6275249.1"/>
    <property type="molecule type" value="Genomic_DNA"/>
</dbReference>
<dbReference type="GO" id="GO:0016857">
    <property type="term" value="F:racemase and epimerase activity, acting on carbohydrates and derivatives"/>
    <property type="evidence" value="ECO:0007669"/>
    <property type="project" value="InterPro"/>
</dbReference>
<dbReference type="InterPro" id="IPR000056">
    <property type="entry name" value="Ribul_P_3_epim-like"/>
</dbReference>